<evidence type="ECO:0000256" key="2">
    <source>
        <dbReference type="ARBA" id="ARBA00008834"/>
    </source>
</evidence>
<evidence type="ECO:0000256" key="8">
    <source>
        <dbReference type="ARBA" id="ARBA00023277"/>
    </source>
</evidence>
<proteinExistence type="inferred from homology"/>
<evidence type="ECO:0000313" key="18">
    <source>
        <dbReference type="Proteomes" id="UP000007322"/>
    </source>
</evidence>
<accession>G2Q7E6</accession>
<keyword evidence="18" id="KW-1185">Reference proteome</keyword>
<dbReference type="InterPro" id="IPR011050">
    <property type="entry name" value="Pectin_lyase_fold/virulence"/>
</dbReference>
<dbReference type="PANTHER" id="PTHR31736:SF12">
    <property type="entry name" value="EXO-POLYGALACTURONASE, PUTATIVE-RELATED"/>
    <property type="match status" value="1"/>
</dbReference>
<dbReference type="GO" id="GO:0004650">
    <property type="term" value="F:polygalacturonase activity"/>
    <property type="evidence" value="ECO:0007669"/>
    <property type="project" value="InterPro"/>
</dbReference>
<dbReference type="InterPro" id="IPR000743">
    <property type="entry name" value="Glyco_hydro_28"/>
</dbReference>
<comment type="subcellular location">
    <subcellularLocation>
        <location evidence="1">Secreted</location>
    </subcellularLocation>
</comment>
<evidence type="ECO:0000256" key="3">
    <source>
        <dbReference type="ARBA" id="ARBA00022525"/>
    </source>
</evidence>
<feature type="chain" id="PRO_5003436010" description="galacturonan 1,4-alpha-galacturonidase" evidence="16">
    <location>
        <begin position="20"/>
        <end position="370"/>
    </location>
</feature>
<dbReference type="RefSeq" id="XP_003662104.1">
    <property type="nucleotide sequence ID" value="XM_003662056.1"/>
</dbReference>
<gene>
    <name evidence="17" type="ORF">MYCTH_2057906</name>
</gene>
<dbReference type="EMBL" id="CP003003">
    <property type="protein sequence ID" value="AEO56859.1"/>
    <property type="molecule type" value="Genomic_DNA"/>
</dbReference>
<reference evidence="17 18" key="1">
    <citation type="journal article" date="2011" name="Nat. Biotechnol.">
        <title>Comparative genomic analysis of the thermophilic biomass-degrading fungi Myceliophthora thermophila and Thielavia terrestris.</title>
        <authorList>
            <person name="Berka R.M."/>
            <person name="Grigoriev I.V."/>
            <person name="Otillar R."/>
            <person name="Salamov A."/>
            <person name="Grimwood J."/>
            <person name="Reid I."/>
            <person name="Ishmael N."/>
            <person name="John T."/>
            <person name="Darmond C."/>
            <person name="Moisan M.-C."/>
            <person name="Henrissat B."/>
            <person name="Coutinho P.M."/>
            <person name="Lombard V."/>
            <person name="Natvig D.O."/>
            <person name="Lindquist E."/>
            <person name="Schmutz J."/>
            <person name="Lucas S."/>
            <person name="Harris P."/>
            <person name="Powlowski J."/>
            <person name="Bellemare A."/>
            <person name="Taylor D."/>
            <person name="Butler G."/>
            <person name="de Vries R.P."/>
            <person name="Allijn I.E."/>
            <person name="van den Brink J."/>
            <person name="Ushinsky S."/>
            <person name="Storms R."/>
            <person name="Powell A.J."/>
            <person name="Paulsen I.T."/>
            <person name="Elbourne L.D.H."/>
            <person name="Baker S.E."/>
            <person name="Magnuson J."/>
            <person name="LaBoissiere S."/>
            <person name="Clutterbuck A.J."/>
            <person name="Martinez D."/>
            <person name="Wogulis M."/>
            <person name="de Leon A.L."/>
            <person name="Rey M.W."/>
            <person name="Tsang A."/>
        </authorList>
    </citation>
    <scope>NUCLEOTIDE SEQUENCE [LARGE SCALE GENOMIC DNA]</scope>
    <source>
        <strain evidence="18">ATCC 42464 / BCRC 31852 / DSM 1799</strain>
    </source>
</reference>
<evidence type="ECO:0000313" key="17">
    <source>
        <dbReference type="EMBL" id="AEO56859.1"/>
    </source>
</evidence>
<evidence type="ECO:0000256" key="14">
    <source>
        <dbReference type="ARBA" id="ARBA00048766"/>
    </source>
</evidence>
<dbReference type="EC" id="3.2.1.67" evidence="13"/>
<evidence type="ECO:0000256" key="15">
    <source>
        <dbReference type="RuleBase" id="RU361169"/>
    </source>
</evidence>
<evidence type="ECO:0000256" key="12">
    <source>
        <dbReference type="ARBA" id="ARBA00037312"/>
    </source>
</evidence>
<evidence type="ECO:0000256" key="5">
    <source>
        <dbReference type="ARBA" id="ARBA00022801"/>
    </source>
</evidence>
<dbReference type="GeneID" id="11510909"/>
<dbReference type="OrthoDB" id="187139at2759"/>
<dbReference type="SUPFAM" id="SSF51126">
    <property type="entry name" value="Pectin lyase-like"/>
    <property type="match status" value="1"/>
</dbReference>
<dbReference type="KEGG" id="mtm:MYCTH_2057906"/>
<keyword evidence="8" id="KW-0119">Carbohydrate metabolism</keyword>
<dbReference type="Proteomes" id="UP000007322">
    <property type="component" value="Chromosome 2"/>
</dbReference>
<dbReference type="InterPro" id="IPR012334">
    <property type="entry name" value="Pectin_lyas_fold"/>
</dbReference>
<keyword evidence="10" id="KW-0961">Cell wall biogenesis/degradation</keyword>
<dbReference type="GO" id="GO:0000272">
    <property type="term" value="P:polysaccharide catabolic process"/>
    <property type="evidence" value="ECO:0007669"/>
    <property type="project" value="UniProtKB-KW"/>
</dbReference>
<evidence type="ECO:0000256" key="6">
    <source>
        <dbReference type="ARBA" id="ARBA00023157"/>
    </source>
</evidence>
<keyword evidence="6" id="KW-1015">Disulfide bond</keyword>
<comment type="similarity">
    <text evidence="2 15">Belongs to the glycosyl hydrolase 28 family.</text>
</comment>
<evidence type="ECO:0000256" key="11">
    <source>
        <dbReference type="ARBA" id="ARBA00023326"/>
    </source>
</evidence>
<evidence type="ECO:0000256" key="9">
    <source>
        <dbReference type="ARBA" id="ARBA00023295"/>
    </source>
</evidence>
<dbReference type="GO" id="GO:0047911">
    <property type="term" value="F:galacturan 1,4-alpha-galacturonidase activity"/>
    <property type="evidence" value="ECO:0007669"/>
    <property type="project" value="UniProtKB-EC"/>
</dbReference>
<sequence length="370" mass="40811">MRFSTLFPVLSTVVLPSSAALVKEGSRCVVSPISAAVASSEEGGLVARQSQVDDTPQILEAFSQCGQDGTIILQEGTYHIRQVMDTTNLRNVSIEIYGTLVWSADNLDYWRRASFDVVYAGRQTAWRIGGRDITMRGFGKALFDGNGQAWIDLANGASNLNGRPISLTVWYGTNVLIDGITWRMAQFWHTFVAHSENVTMTNLDMYTLSSNGRSSQNTDGTDTWNSKNIFIANWTVTCGDDCIAVKGNSTNVHVKNVACTESGATVIGSIGSNAWQPDYVENVVFENITAKHSSNAAWIKTYPGTGYVRNVTFRNIHFEDVNQPIYLSSCICTSWPPPFPPFLSPPFFLPQTCNCNNNNNNNNNNRKRGN</sequence>
<evidence type="ECO:0000256" key="4">
    <source>
        <dbReference type="ARBA" id="ARBA00022729"/>
    </source>
</evidence>
<dbReference type="GO" id="GO:0005576">
    <property type="term" value="C:extracellular region"/>
    <property type="evidence" value="ECO:0007669"/>
    <property type="project" value="UniProtKB-SubCell"/>
</dbReference>
<feature type="signal peptide" evidence="16">
    <location>
        <begin position="1"/>
        <end position="19"/>
    </location>
</feature>
<evidence type="ECO:0000256" key="1">
    <source>
        <dbReference type="ARBA" id="ARBA00004613"/>
    </source>
</evidence>
<dbReference type="AlphaFoldDB" id="G2Q7E6"/>
<dbReference type="PANTHER" id="PTHR31736">
    <property type="match status" value="1"/>
</dbReference>
<dbReference type="Pfam" id="PF00295">
    <property type="entry name" value="Glyco_hydro_28"/>
    <property type="match status" value="1"/>
</dbReference>
<dbReference type="VEuPathDB" id="FungiDB:MYCTH_2057906"/>
<keyword evidence="9 15" id="KW-0326">Glycosidase</keyword>
<dbReference type="FunCoup" id="G2Q7E6">
    <property type="interactions" value="105"/>
</dbReference>
<dbReference type="GO" id="GO:0071555">
    <property type="term" value="P:cell wall organization"/>
    <property type="evidence" value="ECO:0007669"/>
    <property type="project" value="UniProtKB-KW"/>
</dbReference>
<dbReference type="STRING" id="573729.G2Q7E6"/>
<evidence type="ECO:0000256" key="10">
    <source>
        <dbReference type="ARBA" id="ARBA00023316"/>
    </source>
</evidence>
<evidence type="ECO:0000256" key="16">
    <source>
        <dbReference type="SAM" id="SignalP"/>
    </source>
</evidence>
<evidence type="ECO:0000256" key="7">
    <source>
        <dbReference type="ARBA" id="ARBA00023180"/>
    </source>
</evidence>
<keyword evidence="11" id="KW-0624">Polysaccharide degradation</keyword>
<comment type="catalytic activity">
    <reaction evidence="14">
        <text>[(1-&gt;4)-alpha-D-galacturonosyl](n) + H2O = alpha-D-galacturonate + [(1-&gt;4)-alpha-D-galacturonosyl](n-1)</text>
        <dbReference type="Rhea" id="RHEA:14117"/>
        <dbReference type="Rhea" id="RHEA-COMP:14570"/>
        <dbReference type="Rhea" id="RHEA-COMP:14572"/>
        <dbReference type="ChEBI" id="CHEBI:15377"/>
        <dbReference type="ChEBI" id="CHEBI:58658"/>
        <dbReference type="ChEBI" id="CHEBI:140523"/>
        <dbReference type="EC" id="3.2.1.67"/>
    </reaction>
</comment>
<keyword evidence="4 16" id="KW-0732">Signal</keyword>
<dbReference type="Gene3D" id="2.160.20.10">
    <property type="entry name" value="Single-stranded right-handed beta-helix, Pectin lyase-like"/>
    <property type="match status" value="1"/>
</dbReference>
<name>G2Q7E6_THET4</name>
<dbReference type="InParanoid" id="G2Q7E6"/>
<dbReference type="HOGENOM" id="CLU_016031_1_1_1"/>
<evidence type="ECO:0000256" key="13">
    <source>
        <dbReference type="ARBA" id="ARBA00038933"/>
    </source>
</evidence>
<organism evidence="17 18">
    <name type="scientific">Thermothelomyces thermophilus (strain ATCC 42464 / BCRC 31852 / DSM 1799)</name>
    <name type="common">Sporotrichum thermophile</name>
    <dbReference type="NCBI Taxonomy" id="573729"/>
    <lineage>
        <taxon>Eukaryota</taxon>
        <taxon>Fungi</taxon>
        <taxon>Dikarya</taxon>
        <taxon>Ascomycota</taxon>
        <taxon>Pezizomycotina</taxon>
        <taxon>Sordariomycetes</taxon>
        <taxon>Sordariomycetidae</taxon>
        <taxon>Sordariales</taxon>
        <taxon>Chaetomiaceae</taxon>
        <taxon>Thermothelomyces</taxon>
    </lineage>
</organism>
<keyword evidence="5 15" id="KW-0378">Hydrolase</keyword>
<keyword evidence="7" id="KW-0325">Glycoprotein</keyword>
<protein>
    <recommendedName>
        <fullName evidence="13">galacturonan 1,4-alpha-galacturonidase</fullName>
        <ecNumber evidence="13">3.2.1.67</ecNumber>
    </recommendedName>
</protein>
<dbReference type="OMA" id="WHTFVAY"/>
<dbReference type="eggNOG" id="ENOG502QRJW">
    <property type="taxonomic scope" value="Eukaryota"/>
</dbReference>
<comment type="function">
    <text evidence="12">Specific in hydrolyzing the terminal glycosidic bond of polygalacturonic acid and oligogalacturonates.</text>
</comment>
<keyword evidence="3" id="KW-0964">Secreted</keyword>